<dbReference type="STRING" id="68775.A0A5C3M063"/>
<evidence type="ECO:0000256" key="1">
    <source>
        <dbReference type="SAM" id="MobiDB-lite"/>
    </source>
</evidence>
<gene>
    <name evidence="3" type="ORF">BDQ12DRAFT_683924</name>
</gene>
<dbReference type="Pfam" id="PF08588">
    <property type="entry name" value="Duc1"/>
    <property type="match status" value="1"/>
</dbReference>
<keyword evidence="4" id="KW-1185">Reference proteome</keyword>
<dbReference type="AlphaFoldDB" id="A0A5C3M063"/>
<dbReference type="InterPro" id="IPR013897">
    <property type="entry name" value="Duc1"/>
</dbReference>
<feature type="region of interest" description="Disordered" evidence="1">
    <location>
        <begin position="369"/>
        <end position="388"/>
    </location>
</feature>
<dbReference type="Proteomes" id="UP000308652">
    <property type="component" value="Unassembled WGS sequence"/>
</dbReference>
<feature type="domain" description="Domain of unknown function at the cortex 1" evidence="2">
    <location>
        <begin position="4"/>
        <end position="365"/>
    </location>
</feature>
<evidence type="ECO:0000259" key="2">
    <source>
        <dbReference type="Pfam" id="PF08588"/>
    </source>
</evidence>
<sequence>MAPRLRVRAGTSPETMVPITSIVNTGRSQKISSEVFDGEVVAHIKGFTDEHGNLRDSEYFSRADRQGTTWSIQVQGRFLVPYSADDILFGNTFDRPLKLPWGTSAVLKFMNYVDPTLEHDLQSNTKPWALSPLISTMPHFVHSRMPSNSASSSPSQGSPLQNGSAKYLSPNTASKPRKPDMHLDLSLPSFPPPHSIDDDTSQLYLASTDLSSPSSETGSTSGSDVGSPGSSASSIASTGSGKLSKGSLRNAFKKVGRRKRRGGDAELSFANATERRSYFSSAKNRQDIQFGPMDVITTDFCYGFINFSPSLSLQVPGGLSFDLMKYWDGQPVRFVCCERKVEGGGTKNKEEDPWGRIFWCVAIEMVDDDDDDELNGDESNEVGSSDVD</sequence>
<proteinExistence type="predicted"/>
<feature type="compositionally biased region" description="Acidic residues" evidence="1">
    <location>
        <begin position="369"/>
        <end position="380"/>
    </location>
</feature>
<reference evidence="3 4" key="1">
    <citation type="journal article" date="2019" name="Nat. Ecol. Evol.">
        <title>Megaphylogeny resolves global patterns of mushroom evolution.</title>
        <authorList>
            <person name="Varga T."/>
            <person name="Krizsan K."/>
            <person name="Foldi C."/>
            <person name="Dima B."/>
            <person name="Sanchez-Garcia M."/>
            <person name="Sanchez-Ramirez S."/>
            <person name="Szollosi G.J."/>
            <person name="Szarkandi J.G."/>
            <person name="Papp V."/>
            <person name="Albert L."/>
            <person name="Andreopoulos W."/>
            <person name="Angelini C."/>
            <person name="Antonin V."/>
            <person name="Barry K.W."/>
            <person name="Bougher N.L."/>
            <person name="Buchanan P."/>
            <person name="Buyck B."/>
            <person name="Bense V."/>
            <person name="Catcheside P."/>
            <person name="Chovatia M."/>
            <person name="Cooper J."/>
            <person name="Damon W."/>
            <person name="Desjardin D."/>
            <person name="Finy P."/>
            <person name="Geml J."/>
            <person name="Haridas S."/>
            <person name="Hughes K."/>
            <person name="Justo A."/>
            <person name="Karasinski D."/>
            <person name="Kautmanova I."/>
            <person name="Kiss B."/>
            <person name="Kocsube S."/>
            <person name="Kotiranta H."/>
            <person name="LaButti K.M."/>
            <person name="Lechner B.E."/>
            <person name="Liimatainen K."/>
            <person name="Lipzen A."/>
            <person name="Lukacs Z."/>
            <person name="Mihaltcheva S."/>
            <person name="Morgado L.N."/>
            <person name="Niskanen T."/>
            <person name="Noordeloos M.E."/>
            <person name="Ohm R.A."/>
            <person name="Ortiz-Santana B."/>
            <person name="Ovrebo C."/>
            <person name="Racz N."/>
            <person name="Riley R."/>
            <person name="Savchenko A."/>
            <person name="Shiryaev A."/>
            <person name="Soop K."/>
            <person name="Spirin V."/>
            <person name="Szebenyi C."/>
            <person name="Tomsovsky M."/>
            <person name="Tulloss R.E."/>
            <person name="Uehling J."/>
            <person name="Grigoriev I.V."/>
            <person name="Vagvolgyi C."/>
            <person name="Papp T."/>
            <person name="Martin F.M."/>
            <person name="Miettinen O."/>
            <person name="Hibbett D.S."/>
            <person name="Nagy L.G."/>
        </authorList>
    </citation>
    <scope>NUCLEOTIDE SEQUENCE [LARGE SCALE GENOMIC DNA]</scope>
    <source>
        <strain evidence="3 4">CBS 166.37</strain>
    </source>
</reference>
<feature type="compositionally biased region" description="Low complexity" evidence="1">
    <location>
        <begin position="207"/>
        <end position="248"/>
    </location>
</feature>
<dbReference type="PANTHER" id="PTHR34826">
    <property type="entry name" value="UPF0590 PROTEIN C409.17C"/>
    <property type="match status" value="1"/>
</dbReference>
<name>A0A5C3M063_9AGAR</name>
<feature type="region of interest" description="Disordered" evidence="1">
    <location>
        <begin position="141"/>
        <end position="259"/>
    </location>
</feature>
<evidence type="ECO:0000313" key="3">
    <source>
        <dbReference type="EMBL" id="TFK38073.1"/>
    </source>
</evidence>
<dbReference type="PANTHER" id="PTHR34826:SF2">
    <property type="entry name" value="UPF0590 PROTEIN C409.17C"/>
    <property type="match status" value="1"/>
</dbReference>
<evidence type="ECO:0000313" key="4">
    <source>
        <dbReference type="Proteomes" id="UP000308652"/>
    </source>
</evidence>
<dbReference type="OrthoDB" id="2119945at2759"/>
<accession>A0A5C3M063</accession>
<organism evidence="3 4">
    <name type="scientific">Crucibulum laeve</name>
    <dbReference type="NCBI Taxonomy" id="68775"/>
    <lineage>
        <taxon>Eukaryota</taxon>
        <taxon>Fungi</taxon>
        <taxon>Dikarya</taxon>
        <taxon>Basidiomycota</taxon>
        <taxon>Agaricomycotina</taxon>
        <taxon>Agaricomycetes</taxon>
        <taxon>Agaricomycetidae</taxon>
        <taxon>Agaricales</taxon>
        <taxon>Agaricineae</taxon>
        <taxon>Nidulariaceae</taxon>
        <taxon>Crucibulum</taxon>
    </lineage>
</organism>
<protein>
    <recommendedName>
        <fullName evidence="2">Domain of unknown function at the cortex 1 domain-containing protein</fullName>
    </recommendedName>
</protein>
<dbReference type="EMBL" id="ML213604">
    <property type="protein sequence ID" value="TFK38073.1"/>
    <property type="molecule type" value="Genomic_DNA"/>
</dbReference>
<feature type="compositionally biased region" description="Low complexity" evidence="1">
    <location>
        <begin position="147"/>
        <end position="164"/>
    </location>
</feature>